<name>A0A4C1TNU0_EUMVA</name>
<comment type="caution">
    <text evidence="1">The sequence shown here is derived from an EMBL/GenBank/DDBJ whole genome shotgun (WGS) entry which is preliminary data.</text>
</comment>
<protein>
    <submittedName>
        <fullName evidence="1">Uncharacterized protein</fullName>
    </submittedName>
</protein>
<dbReference type="AlphaFoldDB" id="A0A4C1TNU0"/>
<evidence type="ECO:0000313" key="2">
    <source>
        <dbReference type="Proteomes" id="UP000299102"/>
    </source>
</evidence>
<sequence length="179" mass="20470">TSKLPIYGIYITSSLVQECRVFDIYEHYPQVGAWALIRHDNNTAGKLARTRILQFFSQVAKRRIGLLPGMSTAEMVTVASCFYLELLLNSSGLKKNKDIDESPRTHLRRTVSVITGHCFLNARRLGLSYYDFCRSCQEKSVLYLFCAALRVFVLDFYRKGFSMVCLNYPESVWVLSSSP</sequence>
<evidence type="ECO:0000313" key="1">
    <source>
        <dbReference type="EMBL" id="GBP15451.1"/>
    </source>
</evidence>
<dbReference type="OrthoDB" id="5419617at2759"/>
<reference evidence="1 2" key="1">
    <citation type="journal article" date="2019" name="Commun. Biol.">
        <title>The bagworm genome reveals a unique fibroin gene that provides high tensile strength.</title>
        <authorList>
            <person name="Kono N."/>
            <person name="Nakamura H."/>
            <person name="Ohtoshi R."/>
            <person name="Tomita M."/>
            <person name="Numata K."/>
            <person name="Arakawa K."/>
        </authorList>
    </citation>
    <scope>NUCLEOTIDE SEQUENCE [LARGE SCALE GENOMIC DNA]</scope>
</reference>
<accession>A0A4C1TNU0</accession>
<feature type="non-terminal residue" evidence="1">
    <location>
        <position position="1"/>
    </location>
</feature>
<organism evidence="1 2">
    <name type="scientific">Eumeta variegata</name>
    <name type="common">Bagworm moth</name>
    <name type="synonym">Eumeta japonica</name>
    <dbReference type="NCBI Taxonomy" id="151549"/>
    <lineage>
        <taxon>Eukaryota</taxon>
        <taxon>Metazoa</taxon>
        <taxon>Ecdysozoa</taxon>
        <taxon>Arthropoda</taxon>
        <taxon>Hexapoda</taxon>
        <taxon>Insecta</taxon>
        <taxon>Pterygota</taxon>
        <taxon>Neoptera</taxon>
        <taxon>Endopterygota</taxon>
        <taxon>Lepidoptera</taxon>
        <taxon>Glossata</taxon>
        <taxon>Ditrysia</taxon>
        <taxon>Tineoidea</taxon>
        <taxon>Psychidae</taxon>
        <taxon>Oiketicinae</taxon>
        <taxon>Eumeta</taxon>
    </lineage>
</organism>
<dbReference type="EMBL" id="BGZK01005788">
    <property type="protein sequence ID" value="GBP15451.1"/>
    <property type="molecule type" value="Genomic_DNA"/>
</dbReference>
<gene>
    <name evidence="1" type="ORF">EVAR_67970_1</name>
</gene>
<proteinExistence type="predicted"/>
<keyword evidence="2" id="KW-1185">Reference proteome</keyword>
<dbReference type="Proteomes" id="UP000299102">
    <property type="component" value="Unassembled WGS sequence"/>
</dbReference>